<feature type="region of interest" description="Disordered" evidence="12">
    <location>
        <begin position="151"/>
        <end position="173"/>
    </location>
</feature>
<keyword evidence="11" id="KW-0175">Coiled coil</keyword>
<dbReference type="Gene3D" id="1.10.10.60">
    <property type="entry name" value="Homeodomain-like"/>
    <property type="match status" value="1"/>
</dbReference>
<evidence type="ECO:0000256" key="2">
    <source>
        <dbReference type="ARBA" id="ARBA00023015"/>
    </source>
</evidence>
<dbReference type="InterPro" id="IPR045224">
    <property type="entry name" value="HDZip_class_I_plant"/>
</dbReference>
<dbReference type="PANTHER" id="PTHR24326:SF527">
    <property type="entry name" value="HOMEOBOX-LEUCINE ZIPPER PROTEIN ATHB-40"/>
    <property type="match status" value="1"/>
</dbReference>
<keyword evidence="2 10" id="KW-0805">Transcription regulation</keyword>
<dbReference type="GO" id="GO:0043565">
    <property type="term" value="F:sequence-specific DNA binding"/>
    <property type="evidence" value="ECO:0007669"/>
    <property type="project" value="TreeGrafter"/>
</dbReference>
<keyword evidence="4 8" id="KW-0371">Homeobox</keyword>
<keyword evidence="6 8" id="KW-0539">Nucleus</keyword>
<dbReference type="InterPro" id="IPR009057">
    <property type="entry name" value="Homeodomain-like_sf"/>
</dbReference>
<proteinExistence type="inferred from homology"/>
<feature type="compositionally biased region" description="Basic and acidic residues" evidence="12">
    <location>
        <begin position="41"/>
        <end position="50"/>
    </location>
</feature>
<dbReference type="AlphaFoldDB" id="A0A1D1YT25"/>
<name>A0A1D1YT25_9ARAE</name>
<evidence type="ECO:0000256" key="12">
    <source>
        <dbReference type="SAM" id="MobiDB-lite"/>
    </source>
</evidence>
<dbReference type="GO" id="GO:0000981">
    <property type="term" value="F:DNA-binding transcription factor activity, RNA polymerase II-specific"/>
    <property type="evidence" value="ECO:0007669"/>
    <property type="project" value="UniProtKB-UniRule"/>
</dbReference>
<accession>A0A1D1YT25</accession>
<feature type="DNA-binding region" description="Homeobox" evidence="8">
    <location>
        <begin position="46"/>
        <end position="105"/>
    </location>
</feature>
<dbReference type="SMART" id="SM00389">
    <property type="entry name" value="HOX"/>
    <property type="match status" value="1"/>
</dbReference>
<keyword evidence="3 8" id="KW-0238">DNA-binding</keyword>
<comment type="function">
    <text evidence="10">Transcription factor.</text>
</comment>
<evidence type="ECO:0000256" key="5">
    <source>
        <dbReference type="ARBA" id="ARBA00023163"/>
    </source>
</evidence>
<evidence type="ECO:0000313" key="14">
    <source>
        <dbReference type="EMBL" id="JAT57791.1"/>
    </source>
</evidence>
<evidence type="ECO:0000256" key="11">
    <source>
        <dbReference type="SAM" id="Coils"/>
    </source>
</evidence>
<feature type="coiled-coil region" evidence="11">
    <location>
        <begin position="96"/>
        <end position="151"/>
    </location>
</feature>
<evidence type="ECO:0000256" key="9">
    <source>
        <dbReference type="RuleBase" id="RU000682"/>
    </source>
</evidence>
<dbReference type="EMBL" id="GDJX01010145">
    <property type="protein sequence ID" value="JAT57791.1"/>
    <property type="molecule type" value="Transcribed_RNA"/>
</dbReference>
<dbReference type="GO" id="GO:0005634">
    <property type="term" value="C:nucleus"/>
    <property type="evidence" value="ECO:0007669"/>
    <property type="project" value="UniProtKB-SubCell"/>
</dbReference>
<feature type="region of interest" description="Disordered" evidence="12">
    <location>
        <begin position="31"/>
        <end position="50"/>
    </location>
</feature>
<feature type="domain" description="Homeobox" evidence="13">
    <location>
        <begin position="44"/>
        <end position="104"/>
    </location>
</feature>
<keyword evidence="5 10" id="KW-0804">Transcription</keyword>
<comment type="similarity">
    <text evidence="7 10">Belongs to the HD-ZIP homeobox family. Class I subfamily.</text>
</comment>
<dbReference type="PRINTS" id="PR00031">
    <property type="entry name" value="HTHREPRESSR"/>
</dbReference>
<dbReference type="Pfam" id="PF00046">
    <property type="entry name" value="Homeodomain"/>
    <property type="match status" value="1"/>
</dbReference>
<reference evidence="14" key="1">
    <citation type="submission" date="2015-07" db="EMBL/GenBank/DDBJ databases">
        <title>Transcriptome Assembly of Anthurium amnicola.</title>
        <authorList>
            <person name="Suzuki J."/>
        </authorList>
    </citation>
    <scope>NUCLEOTIDE SEQUENCE</scope>
</reference>
<protein>
    <recommendedName>
        <fullName evidence="10">Homeobox-leucine zipper protein</fullName>
    </recommendedName>
    <alternativeName>
        <fullName evidence="10">HD-ZIP protein</fullName>
    </alternativeName>
    <alternativeName>
        <fullName evidence="10">Homeodomain transcription factor</fullName>
    </alternativeName>
</protein>
<evidence type="ECO:0000256" key="6">
    <source>
        <dbReference type="ARBA" id="ARBA00023242"/>
    </source>
</evidence>
<evidence type="ECO:0000256" key="10">
    <source>
        <dbReference type="RuleBase" id="RU369038"/>
    </source>
</evidence>
<evidence type="ECO:0000256" key="7">
    <source>
        <dbReference type="ARBA" id="ARBA00025748"/>
    </source>
</evidence>
<dbReference type="PROSITE" id="PS00027">
    <property type="entry name" value="HOMEOBOX_1"/>
    <property type="match status" value="1"/>
</dbReference>
<comment type="subcellular location">
    <subcellularLocation>
        <location evidence="1 8 9">Nucleus</location>
    </subcellularLocation>
</comment>
<evidence type="ECO:0000256" key="4">
    <source>
        <dbReference type="ARBA" id="ARBA00023155"/>
    </source>
</evidence>
<dbReference type="InterPro" id="IPR017970">
    <property type="entry name" value="Homeobox_CS"/>
</dbReference>
<gene>
    <name evidence="14" type="primary">ATHB-21</name>
    <name evidence="14" type="ORF">g.23900</name>
</gene>
<dbReference type="InterPro" id="IPR000047">
    <property type="entry name" value="HTH_motif"/>
</dbReference>
<dbReference type="GO" id="GO:0045893">
    <property type="term" value="P:positive regulation of DNA-templated transcription"/>
    <property type="evidence" value="ECO:0007669"/>
    <property type="project" value="TreeGrafter"/>
</dbReference>
<sequence length="212" mass="23910">MSTTPVDEKMLLSSLLSSGIYTQVPEGEVSRAVRRRRKRSKGEATGEAKKRRLSEEQVKFLEMNFGRERKLESGRKACLAKEMGLDPKQVAVWFQNRRARWKSKQLEEEYVRLKSMHDAVVLEKCHLEAEVLKLKEQLSEAKKEIRKLSASGSSDGVSCGERSSSPSSSFSMEADHQPLLGGGLGMGGGADLMNMHDYYDNYVNLDWMLYGI</sequence>
<organism evidence="14">
    <name type="scientific">Anthurium amnicola</name>
    <dbReference type="NCBI Taxonomy" id="1678845"/>
    <lineage>
        <taxon>Eukaryota</taxon>
        <taxon>Viridiplantae</taxon>
        <taxon>Streptophyta</taxon>
        <taxon>Embryophyta</taxon>
        <taxon>Tracheophyta</taxon>
        <taxon>Spermatophyta</taxon>
        <taxon>Magnoliopsida</taxon>
        <taxon>Liliopsida</taxon>
        <taxon>Araceae</taxon>
        <taxon>Pothoideae</taxon>
        <taxon>Potheae</taxon>
        <taxon>Anthurium</taxon>
    </lineage>
</organism>
<evidence type="ECO:0000259" key="13">
    <source>
        <dbReference type="PROSITE" id="PS50071"/>
    </source>
</evidence>
<dbReference type="FunFam" id="1.10.10.60:FF:000241">
    <property type="entry name" value="homeobox-leucine zipper protein ATHB-40"/>
    <property type="match status" value="1"/>
</dbReference>
<dbReference type="GO" id="GO:0009725">
    <property type="term" value="P:response to hormone"/>
    <property type="evidence" value="ECO:0007669"/>
    <property type="project" value="UniProtKB-ARBA"/>
</dbReference>
<evidence type="ECO:0000256" key="8">
    <source>
        <dbReference type="PROSITE-ProRule" id="PRU00108"/>
    </source>
</evidence>
<evidence type="ECO:0000256" key="3">
    <source>
        <dbReference type="ARBA" id="ARBA00023125"/>
    </source>
</evidence>
<dbReference type="CDD" id="cd00086">
    <property type="entry name" value="homeodomain"/>
    <property type="match status" value="1"/>
</dbReference>
<dbReference type="SUPFAM" id="SSF46689">
    <property type="entry name" value="Homeodomain-like"/>
    <property type="match status" value="1"/>
</dbReference>
<dbReference type="PROSITE" id="PS50071">
    <property type="entry name" value="HOMEOBOX_2"/>
    <property type="match status" value="1"/>
</dbReference>
<evidence type="ECO:0000256" key="1">
    <source>
        <dbReference type="ARBA" id="ARBA00004123"/>
    </source>
</evidence>
<dbReference type="PANTHER" id="PTHR24326">
    <property type="entry name" value="HOMEOBOX-LEUCINE ZIPPER PROTEIN"/>
    <property type="match status" value="1"/>
</dbReference>
<dbReference type="InterPro" id="IPR001356">
    <property type="entry name" value="HD"/>
</dbReference>